<gene>
    <name evidence="1" type="ORF">EJB05_17453</name>
</gene>
<evidence type="ECO:0000313" key="2">
    <source>
        <dbReference type="Proteomes" id="UP000324897"/>
    </source>
</evidence>
<dbReference type="EMBL" id="RWGY01000009">
    <property type="protein sequence ID" value="TVU35557.1"/>
    <property type="molecule type" value="Genomic_DNA"/>
</dbReference>
<proteinExistence type="predicted"/>
<feature type="non-terminal residue" evidence="1">
    <location>
        <position position="1"/>
    </location>
</feature>
<keyword evidence="2" id="KW-1185">Reference proteome</keyword>
<sequence>MIILLRSWIRDVDMSEWLRRQTRNLLGFARAGSNPAVDDLFFTIDPHDGQAEAINIGEEVLIDSTNGDNQATNDNRNTTHVDVNLDRLTDHIDIQPSEDSSFQPDILIQDIGILLLVLKLKF</sequence>
<dbReference type="Proteomes" id="UP000324897">
    <property type="component" value="Unassembled WGS sequence"/>
</dbReference>
<protein>
    <submittedName>
        <fullName evidence="1">Uncharacterized protein</fullName>
    </submittedName>
</protein>
<evidence type="ECO:0000313" key="1">
    <source>
        <dbReference type="EMBL" id="TVU35557.1"/>
    </source>
</evidence>
<accession>A0A5J9VJ27</accession>
<dbReference type="AlphaFoldDB" id="A0A5J9VJ27"/>
<comment type="caution">
    <text evidence="1">The sequence shown here is derived from an EMBL/GenBank/DDBJ whole genome shotgun (WGS) entry which is preliminary data.</text>
</comment>
<organism evidence="1 2">
    <name type="scientific">Eragrostis curvula</name>
    <name type="common">weeping love grass</name>
    <dbReference type="NCBI Taxonomy" id="38414"/>
    <lineage>
        <taxon>Eukaryota</taxon>
        <taxon>Viridiplantae</taxon>
        <taxon>Streptophyta</taxon>
        <taxon>Embryophyta</taxon>
        <taxon>Tracheophyta</taxon>
        <taxon>Spermatophyta</taxon>
        <taxon>Magnoliopsida</taxon>
        <taxon>Liliopsida</taxon>
        <taxon>Poales</taxon>
        <taxon>Poaceae</taxon>
        <taxon>PACMAD clade</taxon>
        <taxon>Chloridoideae</taxon>
        <taxon>Eragrostideae</taxon>
        <taxon>Eragrostidinae</taxon>
        <taxon>Eragrostis</taxon>
    </lineage>
</organism>
<dbReference type="OrthoDB" id="1932331at2759"/>
<reference evidence="1 2" key="1">
    <citation type="journal article" date="2019" name="Sci. Rep.">
        <title>A high-quality genome of Eragrostis curvula grass provides insights into Poaceae evolution and supports new strategies to enhance forage quality.</title>
        <authorList>
            <person name="Carballo J."/>
            <person name="Santos B.A.C.M."/>
            <person name="Zappacosta D."/>
            <person name="Garbus I."/>
            <person name="Selva J.P."/>
            <person name="Gallo C.A."/>
            <person name="Diaz A."/>
            <person name="Albertini E."/>
            <person name="Caccamo M."/>
            <person name="Echenique V."/>
        </authorList>
    </citation>
    <scope>NUCLEOTIDE SEQUENCE [LARGE SCALE GENOMIC DNA]</scope>
    <source>
        <strain evidence="2">cv. Victoria</strain>
        <tissue evidence="1">Leaf</tissue>
    </source>
</reference>
<name>A0A5J9VJ27_9POAL</name>
<dbReference type="Gramene" id="TVU35557">
    <property type="protein sequence ID" value="TVU35557"/>
    <property type="gene ID" value="EJB05_17453"/>
</dbReference>